<keyword evidence="2" id="KW-1185">Reference proteome</keyword>
<reference evidence="2" key="1">
    <citation type="submission" date="2016-06" db="EMBL/GenBank/DDBJ databases">
        <title>Parallel loss of symbiosis genes in relatives of nitrogen-fixing non-legume Parasponia.</title>
        <authorList>
            <person name="Van Velzen R."/>
            <person name="Holmer R."/>
            <person name="Bu F."/>
            <person name="Rutten L."/>
            <person name="Van Zeijl A."/>
            <person name="Liu W."/>
            <person name="Santuari L."/>
            <person name="Cao Q."/>
            <person name="Sharma T."/>
            <person name="Shen D."/>
            <person name="Roswanjaya Y."/>
            <person name="Wardhani T."/>
            <person name="Kalhor M.S."/>
            <person name="Jansen J."/>
            <person name="Van den Hoogen J."/>
            <person name="Gungor B."/>
            <person name="Hartog M."/>
            <person name="Hontelez J."/>
            <person name="Verver J."/>
            <person name="Yang W.-C."/>
            <person name="Schijlen E."/>
            <person name="Repin R."/>
            <person name="Schilthuizen M."/>
            <person name="Schranz E."/>
            <person name="Heidstra R."/>
            <person name="Miyata K."/>
            <person name="Fedorova E."/>
            <person name="Kohlen W."/>
            <person name="Bisseling T."/>
            <person name="Smit S."/>
            <person name="Geurts R."/>
        </authorList>
    </citation>
    <scope>NUCLEOTIDE SEQUENCE [LARGE SCALE GENOMIC DNA]</scope>
    <source>
        <strain evidence="2">cv. WU1-14</strain>
    </source>
</reference>
<dbReference type="AlphaFoldDB" id="A0A2P5AB40"/>
<feature type="non-terminal residue" evidence="1">
    <location>
        <position position="1"/>
    </location>
</feature>
<comment type="caution">
    <text evidence="1">The sequence shown here is derived from an EMBL/GenBank/DDBJ whole genome shotgun (WGS) entry which is preliminary data.</text>
</comment>
<dbReference type="OrthoDB" id="10422574at2759"/>
<name>A0A2P5AB40_PARAD</name>
<gene>
    <name evidence="1" type="ORF">PanWU01x14_349980</name>
</gene>
<accession>A0A2P5AB40</accession>
<sequence length="45" mass="4782">IVLGYSGVSEIVSEFGQDLLFIRIRARGHPNPVPSTSLISQALGS</sequence>
<dbReference type="EMBL" id="JXTB01000706">
    <property type="protein sequence ID" value="PON33760.1"/>
    <property type="molecule type" value="Genomic_DNA"/>
</dbReference>
<proteinExistence type="predicted"/>
<protein>
    <submittedName>
        <fullName evidence="1">Uncharacterized protein</fullName>
    </submittedName>
</protein>
<evidence type="ECO:0000313" key="1">
    <source>
        <dbReference type="EMBL" id="PON33760.1"/>
    </source>
</evidence>
<organism evidence="1 2">
    <name type="scientific">Parasponia andersonii</name>
    <name type="common">Sponia andersonii</name>
    <dbReference type="NCBI Taxonomy" id="3476"/>
    <lineage>
        <taxon>Eukaryota</taxon>
        <taxon>Viridiplantae</taxon>
        <taxon>Streptophyta</taxon>
        <taxon>Embryophyta</taxon>
        <taxon>Tracheophyta</taxon>
        <taxon>Spermatophyta</taxon>
        <taxon>Magnoliopsida</taxon>
        <taxon>eudicotyledons</taxon>
        <taxon>Gunneridae</taxon>
        <taxon>Pentapetalae</taxon>
        <taxon>rosids</taxon>
        <taxon>fabids</taxon>
        <taxon>Rosales</taxon>
        <taxon>Cannabaceae</taxon>
        <taxon>Parasponia</taxon>
    </lineage>
</organism>
<dbReference type="Proteomes" id="UP000237105">
    <property type="component" value="Unassembled WGS sequence"/>
</dbReference>
<evidence type="ECO:0000313" key="2">
    <source>
        <dbReference type="Proteomes" id="UP000237105"/>
    </source>
</evidence>